<gene>
    <name evidence="2" type="ORF">EB796_002672</name>
</gene>
<feature type="compositionally biased region" description="Polar residues" evidence="1">
    <location>
        <begin position="468"/>
        <end position="488"/>
    </location>
</feature>
<feature type="compositionally biased region" description="Polar residues" evidence="1">
    <location>
        <begin position="304"/>
        <end position="322"/>
    </location>
</feature>
<feature type="compositionally biased region" description="Basic residues" evidence="1">
    <location>
        <begin position="345"/>
        <end position="359"/>
    </location>
</feature>
<evidence type="ECO:0000313" key="3">
    <source>
        <dbReference type="Proteomes" id="UP000593567"/>
    </source>
</evidence>
<dbReference type="SUPFAM" id="SSF52266">
    <property type="entry name" value="SGNH hydrolase"/>
    <property type="match status" value="1"/>
</dbReference>
<name>A0A7J7KL02_BUGNE</name>
<feature type="region of interest" description="Disordered" evidence="1">
    <location>
        <begin position="687"/>
        <end position="711"/>
    </location>
</feature>
<keyword evidence="3" id="KW-1185">Reference proteome</keyword>
<comment type="caution">
    <text evidence="2">The sequence shown here is derived from an EMBL/GenBank/DDBJ whole genome shotgun (WGS) entry which is preliminary data.</text>
</comment>
<protein>
    <submittedName>
        <fullName evidence="2">Uncharacterized protein</fullName>
    </submittedName>
</protein>
<feature type="compositionally biased region" description="Low complexity" evidence="1">
    <location>
        <begin position="374"/>
        <end position="396"/>
    </location>
</feature>
<evidence type="ECO:0000256" key="1">
    <source>
        <dbReference type="SAM" id="MobiDB-lite"/>
    </source>
</evidence>
<dbReference type="InterPro" id="IPR036514">
    <property type="entry name" value="SGNH_hydro_sf"/>
</dbReference>
<dbReference type="Gene3D" id="3.40.50.1110">
    <property type="entry name" value="SGNH hydrolase"/>
    <property type="match status" value="1"/>
</dbReference>
<dbReference type="AlphaFoldDB" id="A0A7J7KL02"/>
<accession>A0A7J7KL02</accession>
<feature type="compositionally biased region" description="Basic and acidic residues" evidence="1">
    <location>
        <begin position="696"/>
        <end position="711"/>
    </location>
</feature>
<dbReference type="EMBL" id="VXIV02000317">
    <property type="protein sequence ID" value="KAF6039017.1"/>
    <property type="molecule type" value="Genomic_DNA"/>
</dbReference>
<organism evidence="2 3">
    <name type="scientific">Bugula neritina</name>
    <name type="common">Brown bryozoan</name>
    <name type="synonym">Sertularia neritina</name>
    <dbReference type="NCBI Taxonomy" id="10212"/>
    <lineage>
        <taxon>Eukaryota</taxon>
        <taxon>Metazoa</taxon>
        <taxon>Spiralia</taxon>
        <taxon>Lophotrochozoa</taxon>
        <taxon>Bryozoa</taxon>
        <taxon>Gymnolaemata</taxon>
        <taxon>Cheilostomatida</taxon>
        <taxon>Flustrina</taxon>
        <taxon>Buguloidea</taxon>
        <taxon>Bugulidae</taxon>
        <taxon>Bugula</taxon>
    </lineage>
</organism>
<evidence type="ECO:0000313" key="2">
    <source>
        <dbReference type="EMBL" id="KAF6039017.1"/>
    </source>
</evidence>
<feature type="region of interest" description="Disordered" evidence="1">
    <location>
        <begin position="292"/>
        <end position="420"/>
    </location>
</feature>
<proteinExistence type="predicted"/>
<reference evidence="2" key="1">
    <citation type="submission" date="2020-06" db="EMBL/GenBank/DDBJ databases">
        <title>Draft genome of Bugula neritina, a colonial animal packing powerful symbionts and potential medicines.</title>
        <authorList>
            <person name="Rayko M."/>
        </authorList>
    </citation>
    <scope>NUCLEOTIDE SEQUENCE [LARGE SCALE GENOMIC DNA]</scope>
    <source>
        <strain evidence="2">Kwan_BN1</strain>
    </source>
</reference>
<feature type="compositionally biased region" description="Polar residues" evidence="1">
    <location>
        <begin position="441"/>
        <end position="453"/>
    </location>
</feature>
<sequence length="711" mass="81281">MHRLEVCPTSLICHQKLSDYNLFYYLFQVPERCMFVGHSMANNLDLRIFDEKEIVPNGKFEDLIAAALKLMNASSLQGYRVCCYIFFGITDLLEVKQAQGYREVVLRENGDSLLMSKIDWGIKSLKENNILPMLCTFPPMSFVKHNQFLFKNGITGKLELKQHYQTMQIKLNEHVAKVNTQIEKVNCENGVVTCQLSNKVFVQERGRHILKDVYLKDGLHLTNQGSTVLNVELAQNLRKSKQGKRSPEWLRKSHQIKSSSSISFSIKKKEESQQIKVKPDLSLKSVATVTKDSEYSGDGAKPDSLNNVYNSSRRQSRSPKQYSRSPRRNSASPRHRSRSPIYRSRSPRHQSRSSRHRNRSSRDRSRSSRDRSRSSQNRGSPQRRFSSGSKTASTSSVPKYQAVHVPHSEIQSSQDQIEENKKTHGSFTLSAFLGSLNASKAEQDDTMSMSPPQNDRDPDILVRKSPSHENTQSDTKSVSRFHSQGPRSESSKEKSQHRYRSRTRRSRSRSRRRRSRSRERRRSRSRNRDSFDRRHRSRSTSTVDRFGRIKRKNEEDNFRSKVPGHKQGLLGDAPKSLLGNGPDSLLVNEDLMQLARGNQELSGTNNVGQMQTLSNLSQLTGSSMDEALELQKEALAREMNDTLERQKSKIFKMIKKESDDPNDPFNVALNMIYQNAQAGNFPSSNDVAYGYGHDQSSGHRDYEDRGGYGGY</sequence>
<feature type="region of interest" description="Disordered" evidence="1">
    <location>
        <begin position="441"/>
        <end position="576"/>
    </location>
</feature>
<feature type="compositionally biased region" description="Basic and acidic residues" evidence="1">
    <location>
        <begin position="360"/>
        <end position="373"/>
    </location>
</feature>
<dbReference type="Proteomes" id="UP000593567">
    <property type="component" value="Unassembled WGS sequence"/>
</dbReference>
<feature type="compositionally biased region" description="Basic residues" evidence="1">
    <location>
        <begin position="497"/>
        <end position="525"/>
    </location>
</feature>